<reference evidence="2" key="1">
    <citation type="submission" date="2021-06" db="EMBL/GenBank/DDBJ databases">
        <title>Genome Sequence of Mortierella hyaline Strain SCG-10, a Cold-Adapted, Nitrate-Reducing Fungus Isolated from Soil in Minnesota, USA.</title>
        <authorList>
            <person name="Aldossari N."/>
        </authorList>
    </citation>
    <scope>NUCLEOTIDE SEQUENCE</scope>
    <source>
        <strain evidence="2">SCG-10</strain>
    </source>
</reference>
<evidence type="ECO:0000313" key="2">
    <source>
        <dbReference type="EMBL" id="KAG9061816.1"/>
    </source>
</evidence>
<feature type="compositionally biased region" description="Acidic residues" evidence="1">
    <location>
        <begin position="1"/>
        <end position="12"/>
    </location>
</feature>
<name>A0A9P7XLQ5_9FUNG</name>
<dbReference type="AlphaFoldDB" id="A0A9P7XLQ5"/>
<feature type="region of interest" description="Disordered" evidence="1">
    <location>
        <begin position="1"/>
        <end position="21"/>
    </location>
</feature>
<dbReference type="OrthoDB" id="10486590at2759"/>
<dbReference type="EMBL" id="JAHRHY010000022">
    <property type="protein sequence ID" value="KAG9061816.1"/>
    <property type="molecule type" value="Genomic_DNA"/>
</dbReference>
<sequence>MVDQEDEDEDETGVGNAPVVPDWEGFLRREDETAVCRNADKEEDDDDVIVAVVVGVIVAEEEDRDRVAGEAARRDLEWGRKEGGCSANDNDAIGLYL</sequence>
<evidence type="ECO:0000313" key="3">
    <source>
        <dbReference type="Proteomes" id="UP000707451"/>
    </source>
</evidence>
<dbReference type="Proteomes" id="UP000707451">
    <property type="component" value="Unassembled WGS sequence"/>
</dbReference>
<proteinExistence type="predicted"/>
<accession>A0A9P7XLQ5</accession>
<gene>
    <name evidence="2" type="ORF">KI688_006967</name>
</gene>
<keyword evidence="3" id="KW-1185">Reference proteome</keyword>
<comment type="caution">
    <text evidence="2">The sequence shown here is derived from an EMBL/GenBank/DDBJ whole genome shotgun (WGS) entry which is preliminary data.</text>
</comment>
<evidence type="ECO:0000256" key="1">
    <source>
        <dbReference type="SAM" id="MobiDB-lite"/>
    </source>
</evidence>
<protein>
    <submittedName>
        <fullName evidence="2">Uncharacterized protein</fullName>
    </submittedName>
</protein>
<organism evidence="2 3">
    <name type="scientific">Linnemannia hyalina</name>
    <dbReference type="NCBI Taxonomy" id="64524"/>
    <lineage>
        <taxon>Eukaryota</taxon>
        <taxon>Fungi</taxon>
        <taxon>Fungi incertae sedis</taxon>
        <taxon>Mucoromycota</taxon>
        <taxon>Mortierellomycotina</taxon>
        <taxon>Mortierellomycetes</taxon>
        <taxon>Mortierellales</taxon>
        <taxon>Mortierellaceae</taxon>
        <taxon>Linnemannia</taxon>
    </lineage>
</organism>